<dbReference type="AlphaFoldDB" id="A0A1A6ACA2"/>
<keyword evidence="2" id="KW-1133">Transmembrane helix</keyword>
<proteinExistence type="predicted"/>
<keyword evidence="5" id="KW-1185">Reference proteome</keyword>
<evidence type="ECO:0000313" key="5">
    <source>
        <dbReference type="Proteomes" id="UP000078595"/>
    </source>
</evidence>
<dbReference type="Proteomes" id="UP000078595">
    <property type="component" value="Chromosome 2"/>
</dbReference>
<evidence type="ECO:0000256" key="1">
    <source>
        <dbReference type="SAM" id="MobiDB-lite"/>
    </source>
</evidence>
<dbReference type="OrthoDB" id="2562427at2759"/>
<dbReference type="EMBL" id="CP144531">
    <property type="protein sequence ID" value="WWC59416.1"/>
    <property type="molecule type" value="Genomic_DNA"/>
</dbReference>
<name>A0A1A6ACA2_9TREE</name>
<feature type="compositionally biased region" description="Polar residues" evidence="1">
    <location>
        <begin position="150"/>
        <end position="166"/>
    </location>
</feature>
<dbReference type="KEGG" id="kdj:28965591"/>
<dbReference type="GeneID" id="28965591"/>
<dbReference type="EMBL" id="KI894028">
    <property type="protein sequence ID" value="OBR87684.1"/>
    <property type="molecule type" value="Genomic_DNA"/>
</dbReference>
<evidence type="ECO:0000313" key="3">
    <source>
        <dbReference type="EMBL" id="OBR87684.1"/>
    </source>
</evidence>
<reference evidence="4" key="3">
    <citation type="submission" date="2024-02" db="EMBL/GenBank/DDBJ databases">
        <title>Comparative genomics of Cryptococcus and Kwoniella reveals pathogenesis evolution and contrasting modes of karyotype evolution via chromosome fusion or intercentromeric recombination.</title>
        <authorList>
            <person name="Coelho M.A."/>
            <person name="David-Palma M."/>
            <person name="Shea T."/>
            <person name="Bowers K."/>
            <person name="McGinley-Smith S."/>
            <person name="Mohammad A.W."/>
            <person name="Gnirke A."/>
            <person name="Yurkov A.M."/>
            <person name="Nowrousian M."/>
            <person name="Sun S."/>
            <person name="Cuomo C.A."/>
            <person name="Heitman J."/>
        </authorList>
    </citation>
    <scope>NUCLEOTIDE SEQUENCE</scope>
    <source>
        <strain evidence="4">CBS 10117</strain>
    </source>
</reference>
<dbReference type="VEuPathDB" id="FungiDB:I303_01892"/>
<protein>
    <submittedName>
        <fullName evidence="3">Uncharacterized protein</fullName>
    </submittedName>
</protein>
<organism evidence="3">
    <name type="scientific">Kwoniella dejecticola CBS 10117</name>
    <dbReference type="NCBI Taxonomy" id="1296121"/>
    <lineage>
        <taxon>Eukaryota</taxon>
        <taxon>Fungi</taxon>
        <taxon>Dikarya</taxon>
        <taxon>Basidiomycota</taxon>
        <taxon>Agaricomycotina</taxon>
        <taxon>Tremellomycetes</taxon>
        <taxon>Tremellales</taxon>
        <taxon>Cryptococcaceae</taxon>
        <taxon>Kwoniella</taxon>
    </lineage>
</organism>
<evidence type="ECO:0000256" key="2">
    <source>
        <dbReference type="SAM" id="Phobius"/>
    </source>
</evidence>
<reference evidence="3" key="1">
    <citation type="submission" date="2013-07" db="EMBL/GenBank/DDBJ databases">
        <title>The Genome Sequence of Cryptococcus dejecticola CBS10117.</title>
        <authorList>
            <consortium name="The Broad Institute Genome Sequencing Platform"/>
            <person name="Cuomo C."/>
            <person name="Litvintseva A."/>
            <person name="Chen Y."/>
            <person name="Heitman J."/>
            <person name="Sun S."/>
            <person name="Springer D."/>
            <person name="Dromer F."/>
            <person name="Young S.K."/>
            <person name="Zeng Q."/>
            <person name="Gargeya S."/>
            <person name="Fitzgerald M."/>
            <person name="Abouelleil A."/>
            <person name="Alvarado L."/>
            <person name="Berlin A.M."/>
            <person name="Chapman S.B."/>
            <person name="Dewar J."/>
            <person name="Goldberg J."/>
            <person name="Griggs A."/>
            <person name="Gujja S."/>
            <person name="Hansen M."/>
            <person name="Howarth C."/>
            <person name="Imamovic A."/>
            <person name="Larimer J."/>
            <person name="McCowan C."/>
            <person name="Murphy C."/>
            <person name="Pearson M."/>
            <person name="Priest M."/>
            <person name="Roberts A."/>
            <person name="Saif S."/>
            <person name="Shea T."/>
            <person name="Sykes S."/>
            <person name="Wortman J."/>
            <person name="Nusbaum C."/>
            <person name="Birren B."/>
        </authorList>
    </citation>
    <scope>NUCLEOTIDE SEQUENCE [LARGE SCALE GENOMIC DNA]</scope>
    <source>
        <strain evidence="3">CBS 10117</strain>
    </source>
</reference>
<gene>
    <name evidence="3" type="ORF">I303_01892</name>
    <name evidence="4" type="ORF">I303_101972</name>
</gene>
<sequence>MDALIHRLISLLPYNLQTIIANPPSLSDPQSFIPVFQLLLPYTKYILIFTSIYIVYSFVTNIFGMFSRLLRFGMKIGPIIGLVAWLMNNSGQGSFQELTDLVKSYFGLSQAGQGQANWGNSPGIASLAGLFNTNTDSNTNKNKYAKSKAKTNSWTGSGSDPISSRTRNNKNKNKQGDSATPGSAGEIFENLVNEATKEENVDFVQDYVKNSLMKAAGVDWLFGSGSTDKKEEKKKLWTR</sequence>
<reference evidence="4" key="2">
    <citation type="submission" date="2013-07" db="EMBL/GenBank/DDBJ databases">
        <authorList>
            <consortium name="The Broad Institute Genome Sequencing Platform"/>
            <person name="Cuomo C."/>
            <person name="Litvintseva A."/>
            <person name="Chen Y."/>
            <person name="Heitman J."/>
            <person name="Sun S."/>
            <person name="Springer D."/>
            <person name="Dromer F."/>
            <person name="Young S.K."/>
            <person name="Zeng Q."/>
            <person name="Gargeya S."/>
            <person name="Fitzgerald M."/>
            <person name="Abouelleil A."/>
            <person name="Alvarado L."/>
            <person name="Berlin A.M."/>
            <person name="Chapman S.B."/>
            <person name="Dewar J."/>
            <person name="Goldberg J."/>
            <person name="Griggs A."/>
            <person name="Gujja S."/>
            <person name="Hansen M."/>
            <person name="Howarth C."/>
            <person name="Imamovic A."/>
            <person name="Larimer J."/>
            <person name="McCowan C."/>
            <person name="Murphy C."/>
            <person name="Pearson M."/>
            <person name="Priest M."/>
            <person name="Roberts A."/>
            <person name="Saif S."/>
            <person name="Shea T."/>
            <person name="Sykes S."/>
            <person name="Wortman J."/>
            <person name="Nusbaum C."/>
            <person name="Birren B."/>
        </authorList>
    </citation>
    <scope>NUCLEOTIDE SEQUENCE</scope>
    <source>
        <strain evidence="4">CBS 10117</strain>
    </source>
</reference>
<feature type="region of interest" description="Disordered" evidence="1">
    <location>
        <begin position="139"/>
        <end position="184"/>
    </location>
</feature>
<keyword evidence="2" id="KW-0812">Transmembrane</keyword>
<keyword evidence="2" id="KW-0472">Membrane</keyword>
<evidence type="ECO:0000313" key="4">
    <source>
        <dbReference type="EMBL" id="WWC59416.1"/>
    </source>
</evidence>
<feature type="transmembrane region" description="Helical" evidence="2">
    <location>
        <begin position="45"/>
        <end position="66"/>
    </location>
</feature>
<accession>A0A1A6ACA2</accession>
<dbReference type="RefSeq" id="XP_018265526.1">
    <property type="nucleotide sequence ID" value="XM_018405245.1"/>
</dbReference>